<organism evidence="1 2">
    <name type="scientific">Metamycoplasma orale</name>
    <name type="common">Mycoplasma orale</name>
    <dbReference type="NCBI Taxonomy" id="2121"/>
    <lineage>
        <taxon>Bacteria</taxon>
        <taxon>Bacillati</taxon>
        <taxon>Mycoplasmatota</taxon>
        <taxon>Mycoplasmoidales</taxon>
        <taxon>Metamycoplasmataceae</taxon>
        <taxon>Metamycoplasma</taxon>
    </lineage>
</organism>
<evidence type="ECO:0000313" key="1">
    <source>
        <dbReference type="EMBL" id="VEU55971.1"/>
    </source>
</evidence>
<keyword evidence="2" id="KW-1185">Reference proteome</keyword>
<accession>A0A448ZXL6</accession>
<dbReference type="RefSeq" id="WP_022935746.1">
    <property type="nucleotide sequence ID" value="NZ_LR214940.1"/>
</dbReference>
<proteinExistence type="predicted"/>
<gene>
    <name evidence="1" type="ORF">NCTC10112_00567</name>
</gene>
<reference evidence="1 2" key="1">
    <citation type="submission" date="2019-01" db="EMBL/GenBank/DDBJ databases">
        <authorList>
            <consortium name="Pathogen Informatics"/>
        </authorList>
    </citation>
    <scope>NUCLEOTIDE SEQUENCE [LARGE SCALE GENOMIC DNA]</scope>
    <source>
        <strain evidence="1 2">NCTC10112</strain>
    </source>
</reference>
<evidence type="ECO:0000313" key="2">
    <source>
        <dbReference type="Proteomes" id="UP000290482"/>
    </source>
</evidence>
<dbReference type="AlphaFoldDB" id="A0A448ZXL6"/>
<dbReference type="Proteomes" id="UP000290482">
    <property type="component" value="Chromosome"/>
</dbReference>
<sequence>MAKGTFEDFKTLKNQNVYYKLTLKRSSKMPNIFTKLNSSKEQFQDVKAFNKNGTFLSGKNKDLTMFVSPSMTFTNLISLLKIVLWIEGNTSFDAYITIDDKLWVSELKNIFAPSFLEEEKTYYRIPENECIYKYLYNASLKSSTASLKFTFCDMVNLPNTYDIFVDFQTFSFNSKHCFTAYSFGLSKYNLAIEEKASDIIDKAEKDQISFMTKFKANNQIASWCRYMDNYLDKAKSNWLPIDSRCTFDYYFLNEYFKDTYLKNANPSPEILDIFYNAEAWKNISKELWERIYVNNNFYKLYSDIYEPQLTEKDFLVFEKKYNDDFINKINLDSKDINNVIEFTLKEVKHISKSNLNDYNEKEFKLAFSVISRISEKCFSNKRNMQEAFYIFYHIRSKVFEQISSKEIKKYSEILNQVHFLLANKYLGEYLAYSSQLDDMYHDFLDIPNEYISKSKKKKSDIN</sequence>
<protein>
    <submittedName>
        <fullName evidence="1">Uncharacterized protein</fullName>
    </submittedName>
</protein>
<name>A0A448ZXL6_METOS</name>
<dbReference type="KEGG" id="mob:NCTC10112_00567"/>
<dbReference type="EMBL" id="LR214940">
    <property type="protein sequence ID" value="VEU55971.1"/>
    <property type="molecule type" value="Genomic_DNA"/>
</dbReference>